<dbReference type="SUPFAM" id="SSF51182">
    <property type="entry name" value="RmlC-like cupins"/>
    <property type="match status" value="1"/>
</dbReference>
<keyword evidence="8 12" id="KW-0862">Zinc</keyword>
<dbReference type="CDD" id="cd07011">
    <property type="entry name" value="cupin_PMI_type_I_N"/>
    <property type="match status" value="1"/>
</dbReference>
<dbReference type="InterPro" id="IPR016305">
    <property type="entry name" value="Mannose-6-P_Isomerase"/>
</dbReference>
<evidence type="ECO:0000313" key="15">
    <source>
        <dbReference type="Proteomes" id="UP000078237"/>
    </source>
</evidence>
<dbReference type="Pfam" id="PF20511">
    <property type="entry name" value="PMI_typeI_cat"/>
    <property type="match status" value="1"/>
</dbReference>
<dbReference type="GO" id="GO:0004476">
    <property type="term" value="F:mannose-6-phosphate isomerase activity"/>
    <property type="evidence" value="ECO:0007669"/>
    <property type="project" value="UniProtKB-EC"/>
</dbReference>
<comment type="function">
    <text evidence="2">Involved in the synthesis of the GDP-mannose and dolichol-phosphate-mannose required for a number of critical mannosyl transfer reactions.</text>
</comment>
<comment type="caution">
    <text evidence="14">The sequence shown here is derived from an EMBL/GenBank/DDBJ whole genome shotgun (WGS) entry which is preliminary data.</text>
</comment>
<keyword evidence="15" id="KW-1185">Reference proteome</keyword>
<evidence type="ECO:0000256" key="12">
    <source>
        <dbReference type="PIRSR" id="PIRSR001480-2"/>
    </source>
</evidence>
<dbReference type="InterPro" id="IPR046457">
    <property type="entry name" value="PMI_typeI_cat"/>
</dbReference>
<dbReference type="PRINTS" id="PR00714">
    <property type="entry name" value="MAN6PISMRASE"/>
</dbReference>
<dbReference type="VEuPathDB" id="FungiDB:MMYC01_204246"/>
<dbReference type="GO" id="GO:0009298">
    <property type="term" value="P:GDP-mannose biosynthetic process"/>
    <property type="evidence" value="ECO:0007669"/>
    <property type="project" value="UniProtKB-UniPathway"/>
</dbReference>
<dbReference type="InterPro" id="IPR011051">
    <property type="entry name" value="RmlC_Cupin_sf"/>
</dbReference>
<dbReference type="NCBIfam" id="TIGR00218">
    <property type="entry name" value="manA"/>
    <property type="match status" value="1"/>
</dbReference>
<comment type="cofactor">
    <cofactor evidence="12">
        <name>Zn(2+)</name>
        <dbReference type="ChEBI" id="CHEBI:29105"/>
    </cofactor>
    <text evidence="12">Binds 1 zinc ion per subunit.</text>
</comment>
<evidence type="ECO:0000256" key="5">
    <source>
        <dbReference type="ARBA" id="ARBA00011956"/>
    </source>
</evidence>
<proteinExistence type="inferred from homology"/>
<accession>A0A175W8R8</accession>
<dbReference type="STRING" id="100816.A0A175W8R8"/>
<comment type="similarity">
    <text evidence="4">Belongs to the mannose-6-phosphate isomerase type 1 family.</text>
</comment>
<keyword evidence="7 12" id="KW-0479">Metal-binding</keyword>
<dbReference type="UniPathway" id="UPA00126">
    <property type="reaction ID" value="UER00423"/>
</dbReference>
<comment type="catalytic activity">
    <reaction evidence="1">
        <text>D-mannose 6-phosphate = D-fructose 6-phosphate</text>
        <dbReference type="Rhea" id="RHEA:12356"/>
        <dbReference type="ChEBI" id="CHEBI:58735"/>
        <dbReference type="ChEBI" id="CHEBI:61527"/>
        <dbReference type="EC" id="5.3.1.8"/>
    </reaction>
</comment>
<dbReference type="Proteomes" id="UP000078237">
    <property type="component" value="Unassembled WGS sequence"/>
</dbReference>
<dbReference type="EMBL" id="LCTW02000066">
    <property type="protein sequence ID" value="KXX80188.1"/>
    <property type="molecule type" value="Genomic_DNA"/>
</dbReference>
<feature type="binding site" evidence="12">
    <location>
        <position position="107"/>
    </location>
    <ligand>
        <name>Zn(2+)</name>
        <dbReference type="ChEBI" id="CHEBI:29105"/>
    </ligand>
</feature>
<evidence type="ECO:0000256" key="8">
    <source>
        <dbReference type="ARBA" id="ARBA00022833"/>
    </source>
</evidence>
<organism evidence="14 15">
    <name type="scientific">Madurella mycetomatis</name>
    <dbReference type="NCBI Taxonomy" id="100816"/>
    <lineage>
        <taxon>Eukaryota</taxon>
        <taxon>Fungi</taxon>
        <taxon>Dikarya</taxon>
        <taxon>Ascomycota</taxon>
        <taxon>Pezizomycotina</taxon>
        <taxon>Sordariomycetes</taxon>
        <taxon>Sordariomycetidae</taxon>
        <taxon>Sordariales</taxon>
        <taxon>Sordariales incertae sedis</taxon>
        <taxon>Madurella</taxon>
    </lineage>
</organism>
<dbReference type="InterPro" id="IPR014710">
    <property type="entry name" value="RmlC-like_jellyroll"/>
</dbReference>
<dbReference type="OrthoDB" id="6605218at2759"/>
<evidence type="ECO:0000256" key="1">
    <source>
        <dbReference type="ARBA" id="ARBA00000757"/>
    </source>
</evidence>
<evidence type="ECO:0000256" key="2">
    <source>
        <dbReference type="ARBA" id="ARBA00002564"/>
    </source>
</evidence>
<feature type="binding site" evidence="12">
    <location>
        <position position="263"/>
    </location>
    <ligand>
        <name>Zn(2+)</name>
        <dbReference type="ChEBI" id="CHEBI:29105"/>
    </ligand>
</feature>
<feature type="domain" description="Phosphomannose isomerase type I catalytic" evidence="13">
    <location>
        <begin position="5"/>
        <end position="151"/>
    </location>
</feature>
<feature type="binding site" evidence="12">
    <location>
        <position position="109"/>
    </location>
    <ligand>
        <name>Zn(2+)</name>
        <dbReference type="ChEBI" id="CHEBI:29105"/>
    </ligand>
</feature>
<dbReference type="PANTHER" id="PTHR10309:SF4">
    <property type="entry name" value="MANNOSE-6-PHOSPHATE ISOMERASE"/>
    <property type="match status" value="1"/>
</dbReference>
<evidence type="ECO:0000313" key="14">
    <source>
        <dbReference type="EMBL" id="KXX80188.1"/>
    </source>
</evidence>
<dbReference type="GO" id="GO:0005975">
    <property type="term" value="P:carbohydrate metabolic process"/>
    <property type="evidence" value="ECO:0007669"/>
    <property type="project" value="InterPro"/>
</dbReference>
<evidence type="ECO:0000259" key="13">
    <source>
        <dbReference type="Pfam" id="PF20511"/>
    </source>
</evidence>
<evidence type="ECO:0000256" key="4">
    <source>
        <dbReference type="ARBA" id="ARBA00010772"/>
    </source>
</evidence>
<keyword evidence="9 14" id="KW-0413">Isomerase</keyword>
<dbReference type="InterPro" id="IPR001250">
    <property type="entry name" value="Man6P_Isoase-1"/>
</dbReference>
<dbReference type="GO" id="GO:0008270">
    <property type="term" value="F:zinc ion binding"/>
    <property type="evidence" value="ECO:0007669"/>
    <property type="project" value="InterPro"/>
</dbReference>
<sequence>MPDRVFQLSGSCNNYPWGKQGQQSLAAQLCKKTDESFQIDDNEFYSEMWFGDYPDYPARVMKTGELLKDVLDRNKEMLLGKKVIEQLGGQLPFLPKVLSIAKALPLQIHPNKDLAAKLHAKDPDNFTDPNHKPEIAVALSKFEVFAGFKPLAEIAPLFNLSALRPFVPADTHATQWTDTTLREVTRNLLQADDATTKHTQDLLLKTSKSDFAQARAAYIPDLLPRLQKQYGPEDPGSLVALTCMNFMTLEPGEALFIPADGIHAYLSGDIVECMARSNNVLNSGFCPPGDRNNIDMFTNTLTFKAHSVEDVLLRDGKTAKSKTGKTRVYAPPMSEFDMLKADLKPGEKEEVEESDGPGVIIVTRGAGKMEADGKVFELGEGAIYFVAPGVRVKWETEKGMEVHMAVV</sequence>
<evidence type="ECO:0000256" key="11">
    <source>
        <dbReference type="ARBA" id="ARBA00030762"/>
    </source>
</evidence>
<dbReference type="PANTHER" id="PTHR10309">
    <property type="entry name" value="MANNOSE-6-PHOSPHATE ISOMERASE"/>
    <property type="match status" value="1"/>
</dbReference>
<evidence type="ECO:0000256" key="7">
    <source>
        <dbReference type="ARBA" id="ARBA00022723"/>
    </source>
</evidence>
<dbReference type="AlphaFoldDB" id="A0A175W8R8"/>
<dbReference type="PIRSF" id="PIRSF001480">
    <property type="entry name" value="Mannose-6-phosphate_isomerase"/>
    <property type="match status" value="1"/>
</dbReference>
<reference evidence="14 15" key="1">
    <citation type="journal article" date="2016" name="Genome Announc.">
        <title>Genome Sequence of Madurella mycetomatis mm55, Isolated from a Human Mycetoma Case in Sudan.</title>
        <authorList>
            <person name="Smit S."/>
            <person name="Derks M.F."/>
            <person name="Bervoets S."/>
            <person name="Fahal A."/>
            <person name="van Leeuwen W."/>
            <person name="van Belkum A."/>
            <person name="van de Sande W.W."/>
        </authorList>
    </citation>
    <scope>NUCLEOTIDE SEQUENCE [LARGE SCALE GENOMIC DNA]</scope>
    <source>
        <strain evidence="15">mm55</strain>
    </source>
</reference>
<dbReference type="Gene3D" id="2.60.120.10">
    <property type="entry name" value="Jelly Rolls"/>
    <property type="match status" value="2"/>
</dbReference>
<feature type="binding site" evidence="12">
    <location>
        <position position="134"/>
    </location>
    <ligand>
        <name>Zn(2+)</name>
        <dbReference type="ChEBI" id="CHEBI:29105"/>
    </ligand>
</feature>
<dbReference type="EC" id="5.3.1.8" evidence="5"/>
<evidence type="ECO:0000256" key="10">
    <source>
        <dbReference type="ARBA" id="ARBA00029741"/>
    </source>
</evidence>
<gene>
    <name evidence="14" type="ORF">MMYC01_204246</name>
</gene>
<name>A0A175W8R8_9PEZI</name>
<evidence type="ECO:0000256" key="6">
    <source>
        <dbReference type="ARBA" id="ARBA00018236"/>
    </source>
</evidence>
<evidence type="ECO:0000256" key="3">
    <source>
        <dbReference type="ARBA" id="ARBA00004666"/>
    </source>
</evidence>
<dbReference type="Gene3D" id="1.10.441.10">
    <property type="entry name" value="Phosphomannose Isomerase, domain 2"/>
    <property type="match status" value="1"/>
</dbReference>
<dbReference type="GO" id="GO:0005829">
    <property type="term" value="C:cytosol"/>
    <property type="evidence" value="ECO:0007669"/>
    <property type="project" value="TreeGrafter"/>
</dbReference>
<comment type="pathway">
    <text evidence="3">Nucleotide-sugar biosynthesis; GDP-alpha-D-mannose biosynthesis; alpha-D-mannose 1-phosphate from D-fructose 6-phosphate: step 1/2.</text>
</comment>
<evidence type="ECO:0000256" key="9">
    <source>
        <dbReference type="ARBA" id="ARBA00023235"/>
    </source>
</evidence>
<protein>
    <recommendedName>
        <fullName evidence="6">Mannose-6-phosphate isomerase</fullName>
        <ecNumber evidence="5">5.3.1.8</ecNumber>
    </recommendedName>
    <alternativeName>
        <fullName evidence="10">Phosphohexomutase</fullName>
    </alternativeName>
    <alternativeName>
        <fullName evidence="11">Phosphomannose isomerase</fullName>
    </alternativeName>
</protein>